<dbReference type="EMBL" id="JAZDQT010000001">
    <property type="protein sequence ID" value="MEE1943820.1"/>
    <property type="molecule type" value="Genomic_DNA"/>
</dbReference>
<dbReference type="RefSeq" id="WP_330106220.1">
    <property type="nucleotide sequence ID" value="NZ_JAZDQT010000001.1"/>
</dbReference>
<dbReference type="InterPro" id="IPR010499">
    <property type="entry name" value="AraC_E-bd"/>
</dbReference>
<comment type="caution">
    <text evidence="2">The sequence shown here is derived from an EMBL/GenBank/DDBJ whole genome shotgun (WGS) entry which is preliminary data.</text>
</comment>
<dbReference type="Gene3D" id="3.20.80.10">
    <property type="entry name" value="Regulatory factor, effector binding domain"/>
    <property type="match status" value="1"/>
</dbReference>
<proteinExistence type="predicted"/>
<name>A0ABU7I2Y2_9SPHI</name>
<dbReference type="InterPro" id="IPR011256">
    <property type="entry name" value="Reg_factor_effector_dom_sf"/>
</dbReference>
<dbReference type="SMART" id="SM00871">
    <property type="entry name" value="AraC_E_bind"/>
    <property type="match status" value="1"/>
</dbReference>
<evidence type="ECO:0000259" key="1">
    <source>
        <dbReference type="SMART" id="SM00871"/>
    </source>
</evidence>
<protein>
    <submittedName>
        <fullName evidence="2">Effector binding domain-containing protein</fullName>
    </submittedName>
</protein>
<gene>
    <name evidence="2" type="ORF">VRU48_01795</name>
</gene>
<dbReference type="SUPFAM" id="SSF55136">
    <property type="entry name" value="Probable bacterial effector-binding domain"/>
    <property type="match status" value="1"/>
</dbReference>
<dbReference type="PANTHER" id="PTHR36444:SF2">
    <property type="entry name" value="TRANSCRIPTIONAL REGULATOR PROTEIN YOBU-RELATED"/>
    <property type="match status" value="1"/>
</dbReference>
<evidence type="ECO:0000313" key="3">
    <source>
        <dbReference type="Proteomes" id="UP001336835"/>
    </source>
</evidence>
<dbReference type="InterPro" id="IPR029441">
    <property type="entry name" value="Cass2"/>
</dbReference>
<feature type="domain" description="AraC effector-binding" evidence="1">
    <location>
        <begin position="1"/>
        <end position="152"/>
    </location>
</feature>
<dbReference type="PANTHER" id="PTHR36444">
    <property type="entry name" value="TRANSCRIPTIONAL REGULATOR PROTEIN YOBU-RELATED"/>
    <property type="match status" value="1"/>
</dbReference>
<evidence type="ECO:0000313" key="2">
    <source>
        <dbReference type="EMBL" id="MEE1943820.1"/>
    </source>
</evidence>
<organism evidence="2 3">
    <name type="scientific">Pedobacter albus</name>
    <dbReference type="NCBI Taxonomy" id="3113905"/>
    <lineage>
        <taxon>Bacteria</taxon>
        <taxon>Pseudomonadati</taxon>
        <taxon>Bacteroidota</taxon>
        <taxon>Sphingobacteriia</taxon>
        <taxon>Sphingobacteriales</taxon>
        <taxon>Sphingobacteriaceae</taxon>
        <taxon>Pedobacter</taxon>
    </lineage>
</organism>
<dbReference type="InterPro" id="IPR053182">
    <property type="entry name" value="YobU-like_regulator"/>
</dbReference>
<reference evidence="2 3" key="1">
    <citation type="submission" date="2024-01" db="EMBL/GenBank/DDBJ databases">
        <title>Pedobacter sp. nov., isolated from fresh soil.</title>
        <authorList>
            <person name="Le N.T.T."/>
        </authorList>
    </citation>
    <scope>NUCLEOTIDE SEQUENCE [LARGE SCALE GENOMIC DNA]</scope>
    <source>
        <strain evidence="2 3">KR3-3</strain>
    </source>
</reference>
<keyword evidence="3" id="KW-1185">Reference proteome</keyword>
<accession>A0ABU7I2Y2</accession>
<dbReference type="Proteomes" id="UP001336835">
    <property type="component" value="Unassembled WGS sequence"/>
</dbReference>
<sequence length="152" mass="17276">MSTQSVKPFYVIGISIRTTNENGQSAQDIPALWHRFLSENIAGQITNKVSQDIYCLYTDYEKDHTRPYTTLLGYQVSNLDYIPAGLVGKNIDEANYAKYVAKGNLHEGTVFNAWTEIWNSDLPRAFQTDFEIYGEKAQNPQDAEVDIFIGLR</sequence>
<dbReference type="Pfam" id="PF14526">
    <property type="entry name" value="Cass2"/>
    <property type="match status" value="1"/>
</dbReference>